<evidence type="ECO:0000313" key="2">
    <source>
        <dbReference type="EMBL" id="KAJ3174835.1"/>
    </source>
</evidence>
<keyword evidence="3" id="KW-1185">Reference proteome</keyword>
<reference evidence="2" key="1">
    <citation type="submission" date="2020-05" db="EMBL/GenBank/DDBJ databases">
        <title>Phylogenomic resolution of chytrid fungi.</title>
        <authorList>
            <person name="Stajich J.E."/>
            <person name="Amses K."/>
            <person name="Simmons R."/>
            <person name="Seto K."/>
            <person name="Myers J."/>
            <person name="Bonds A."/>
            <person name="Quandt C.A."/>
            <person name="Barry K."/>
            <person name="Liu P."/>
            <person name="Grigoriev I."/>
            <person name="Longcore J.E."/>
            <person name="James T.Y."/>
        </authorList>
    </citation>
    <scope>NUCLEOTIDE SEQUENCE</scope>
    <source>
        <strain evidence="2">JEL0379</strain>
    </source>
</reference>
<sequence length="230" mass="24455">MASILLTGATGTVGSQVLTLLIESPAVSKVTIVARRTTPDVVSEKVHHVIAKDFGTVRWQDITPGIDAVIWCMGGKFNSLPLSMAEYEAMVVTWPLACASALAPTARFVDISGAFVSRTETAGKSVGWDMFEIVTRNLKGRFEARLLELPGLSKIILQPCGIVDASTGLAARAMVRGFPSRVIDVKSLATVAVHAALHGPNVKGKDTYANAEIGTWAKELQTAPGLKNLE</sequence>
<dbReference type="InterPro" id="IPR036291">
    <property type="entry name" value="NAD(P)-bd_dom_sf"/>
</dbReference>
<dbReference type="AlphaFoldDB" id="A0AAD5TEV5"/>
<dbReference type="EMBL" id="JADGJQ010000059">
    <property type="protein sequence ID" value="KAJ3174835.1"/>
    <property type="molecule type" value="Genomic_DNA"/>
</dbReference>
<feature type="domain" description="NAD(P)-binding" evidence="1">
    <location>
        <begin position="8"/>
        <end position="196"/>
    </location>
</feature>
<protein>
    <recommendedName>
        <fullName evidence="1">NAD(P)-binding domain-containing protein</fullName>
    </recommendedName>
</protein>
<evidence type="ECO:0000259" key="1">
    <source>
        <dbReference type="Pfam" id="PF13460"/>
    </source>
</evidence>
<dbReference type="SUPFAM" id="SSF51735">
    <property type="entry name" value="NAD(P)-binding Rossmann-fold domains"/>
    <property type="match status" value="1"/>
</dbReference>
<dbReference type="Gene3D" id="3.40.50.720">
    <property type="entry name" value="NAD(P)-binding Rossmann-like Domain"/>
    <property type="match status" value="1"/>
</dbReference>
<gene>
    <name evidence="2" type="ORF">HDU87_006627</name>
</gene>
<dbReference type="Proteomes" id="UP001212152">
    <property type="component" value="Unassembled WGS sequence"/>
</dbReference>
<evidence type="ECO:0000313" key="3">
    <source>
        <dbReference type="Proteomes" id="UP001212152"/>
    </source>
</evidence>
<organism evidence="2 3">
    <name type="scientific">Geranomyces variabilis</name>
    <dbReference type="NCBI Taxonomy" id="109894"/>
    <lineage>
        <taxon>Eukaryota</taxon>
        <taxon>Fungi</taxon>
        <taxon>Fungi incertae sedis</taxon>
        <taxon>Chytridiomycota</taxon>
        <taxon>Chytridiomycota incertae sedis</taxon>
        <taxon>Chytridiomycetes</taxon>
        <taxon>Spizellomycetales</taxon>
        <taxon>Powellomycetaceae</taxon>
        <taxon>Geranomyces</taxon>
    </lineage>
</organism>
<dbReference type="Pfam" id="PF13460">
    <property type="entry name" value="NAD_binding_10"/>
    <property type="match status" value="1"/>
</dbReference>
<dbReference type="PANTHER" id="PTHR14097:SF8">
    <property type="entry name" value="NAD(P)-BINDING DOMAIN-CONTAINING PROTEIN"/>
    <property type="match status" value="1"/>
</dbReference>
<name>A0AAD5TEV5_9FUNG</name>
<dbReference type="InterPro" id="IPR016040">
    <property type="entry name" value="NAD(P)-bd_dom"/>
</dbReference>
<accession>A0AAD5TEV5</accession>
<dbReference type="PANTHER" id="PTHR14097">
    <property type="entry name" value="OXIDOREDUCTASE HTATIP2"/>
    <property type="match status" value="1"/>
</dbReference>
<comment type="caution">
    <text evidence="2">The sequence shown here is derived from an EMBL/GenBank/DDBJ whole genome shotgun (WGS) entry which is preliminary data.</text>
</comment>
<proteinExistence type="predicted"/>